<feature type="domain" description="C2H2-type" evidence="7">
    <location>
        <begin position="777"/>
        <end position="805"/>
    </location>
</feature>
<organism evidence="8 9">
    <name type="scientific">Trichogramma brassicae</name>
    <dbReference type="NCBI Taxonomy" id="86971"/>
    <lineage>
        <taxon>Eukaryota</taxon>
        <taxon>Metazoa</taxon>
        <taxon>Ecdysozoa</taxon>
        <taxon>Arthropoda</taxon>
        <taxon>Hexapoda</taxon>
        <taxon>Insecta</taxon>
        <taxon>Pterygota</taxon>
        <taxon>Neoptera</taxon>
        <taxon>Endopterygota</taxon>
        <taxon>Hymenoptera</taxon>
        <taxon>Apocrita</taxon>
        <taxon>Proctotrupomorpha</taxon>
        <taxon>Chalcidoidea</taxon>
        <taxon>Trichogrammatidae</taxon>
        <taxon>Trichogramma</taxon>
    </lineage>
</organism>
<feature type="domain" description="C2H2-type" evidence="7">
    <location>
        <begin position="805"/>
        <end position="830"/>
    </location>
</feature>
<dbReference type="EMBL" id="CADCXV010001560">
    <property type="protein sequence ID" value="CAB0045310.1"/>
    <property type="molecule type" value="Genomic_DNA"/>
</dbReference>
<dbReference type="Gene3D" id="3.30.160.60">
    <property type="entry name" value="Classic Zinc Finger"/>
    <property type="match status" value="7"/>
</dbReference>
<evidence type="ECO:0000313" key="9">
    <source>
        <dbReference type="Proteomes" id="UP000479190"/>
    </source>
</evidence>
<dbReference type="Proteomes" id="UP000479190">
    <property type="component" value="Unassembled WGS sequence"/>
</dbReference>
<protein>
    <recommendedName>
        <fullName evidence="7">C2H2-type domain-containing protein</fullName>
    </recommendedName>
</protein>
<feature type="domain" description="C2H2-type" evidence="7">
    <location>
        <begin position="239"/>
        <end position="267"/>
    </location>
</feature>
<dbReference type="GO" id="GO:0000977">
    <property type="term" value="F:RNA polymerase II transcription regulatory region sequence-specific DNA binding"/>
    <property type="evidence" value="ECO:0007669"/>
    <property type="project" value="TreeGrafter"/>
</dbReference>
<keyword evidence="3 5" id="KW-0863">Zinc-finger</keyword>
<evidence type="ECO:0000259" key="7">
    <source>
        <dbReference type="PROSITE" id="PS50157"/>
    </source>
</evidence>
<evidence type="ECO:0000256" key="4">
    <source>
        <dbReference type="ARBA" id="ARBA00022833"/>
    </source>
</evidence>
<evidence type="ECO:0000313" key="8">
    <source>
        <dbReference type="EMBL" id="CAB0045310.1"/>
    </source>
</evidence>
<keyword evidence="2" id="KW-0677">Repeat</keyword>
<feature type="domain" description="C2H2-type" evidence="7">
    <location>
        <begin position="1046"/>
        <end position="1074"/>
    </location>
</feature>
<dbReference type="SUPFAM" id="SSF57667">
    <property type="entry name" value="beta-beta-alpha zinc fingers"/>
    <property type="match status" value="4"/>
</dbReference>
<keyword evidence="9" id="KW-1185">Reference proteome</keyword>
<dbReference type="Pfam" id="PF00096">
    <property type="entry name" value="zf-C2H2"/>
    <property type="match status" value="8"/>
</dbReference>
<evidence type="ECO:0000256" key="5">
    <source>
        <dbReference type="PROSITE-ProRule" id="PRU00042"/>
    </source>
</evidence>
<name>A0A6H5JC46_9HYME</name>
<dbReference type="InterPro" id="IPR036236">
    <property type="entry name" value="Znf_C2H2_sf"/>
</dbReference>
<accession>A0A6H5JC46</accession>
<dbReference type="PROSITE" id="PS00028">
    <property type="entry name" value="ZINC_FINGER_C2H2_1"/>
    <property type="match status" value="7"/>
</dbReference>
<evidence type="ECO:0000256" key="2">
    <source>
        <dbReference type="ARBA" id="ARBA00022737"/>
    </source>
</evidence>
<feature type="domain" description="C2H2-type" evidence="7">
    <location>
        <begin position="267"/>
        <end position="292"/>
    </location>
</feature>
<sequence>MFYVWLTPRPFPKHGIVSSRYTLCGVIAPATHTRTSALLLLLLLQSQSTTHRGARALNDTNHDFRKSEESRKSECDDEVEIVVECEDVKPYIKSLTVEKNDSESHLQYMKYCYDNKTKNIIKIEAVKEVKEEIFCDVPEESNLNFDCDRVKQNKKRRITREFDNEHNLKARVSAVHNYTCVKYAERNSRLNRISKSTLMGSIMVSPINAIYVAIHLHSNLISEFTLIRFIMVSPINAMYTCNECGKTLSRKNYLQSHIDAVHNGVRHGCNICGKSYVFKGHLKTHIDTVHKGISYPCDSYLAVTLNKPLNSILFNNQLFWDDFTHHTNSNHDFRKSEESRKSECDDEVEIVVECEDVKPYIKSLTVEKNDSESHLQYMKYCYDNKTKNIIKIEAVKEVKEEIFCDVPEESNLNFDCDRVKQNKKRRITREFDNEHNLKARVSAVHNYTCVKYAERNSRLNRISKSTLMGSIMVSPINAIYVAIHLHSNLISEFTLIRFIMVSPINAMYTCNECGKTLSRKNYLQSHIDAVHNGVRHGCNICGKSYVFKGHLKTHIDTVHKGISYPCDSYLAVTLNKPLNSILFNNQLFWDDFTHHTNSNHDFRKSEESRKSECDDEVEIVVECEDVKPYIKSLTVEKNDSESHLQYMKYCYDNKTKNIIKIEAVKEVKEEIFCDVPEESNLNFDCDRVKQNKKRRITREFDNEHNLKARVSAVHNYTCVKYAERNSRLNRISKSTLMGSIMVSPINAIYVAIHLHSNLISEFTLIRFIMVSPINAMYTCNECGKTLSRKNYLQSHIDAVHNGVRHGCNICGKSYVFKGHLKTHIDTVHKGISYPCDSYLAVTLNKPLNSILFNNQLFWDDFTHHTNSNHDFRKSEESRKSECDDEVEIVVECEDVKPYIKSLTVEKNDSESHLQYMKYCYDNKTKNIIKIEAVKEVKEEIFCDVPEESNLNFDCDRVKQNKKRRITREFDNEHNLKARVSAVHNYTCVKYAERNSRLNRISKSTLMGSIMVSPINAIYVAIHLHSNLISEFTLIRFIMVSPINAMYTCNECGKTLSRKNYLQSHIDAVHNGVRHGCNICGKSYVFKGHLKTHIDTRLALRYSAAYVPECAAASNEQDPKSARRLRRTRVEGSRKETYCSYARRFERQQEILRRQPSSSRSAHTHSRAPRGQRPGRPCRDAAARGRRRILSRTLQQNAGRRAARRRGAAHTRSAARQSSAARFRASRTHYQSSLRRLALVARYVQFTLLIIENMFSKVNCTSRATRASCRSADWQCVRLARTR</sequence>
<evidence type="ECO:0000256" key="6">
    <source>
        <dbReference type="SAM" id="MobiDB-lite"/>
    </source>
</evidence>
<dbReference type="GO" id="GO:0000981">
    <property type="term" value="F:DNA-binding transcription factor activity, RNA polymerase II-specific"/>
    <property type="evidence" value="ECO:0007669"/>
    <property type="project" value="TreeGrafter"/>
</dbReference>
<proteinExistence type="predicted"/>
<keyword evidence="1" id="KW-0479">Metal-binding</keyword>
<dbReference type="PANTHER" id="PTHR24409:SF295">
    <property type="entry name" value="AZ2-RELATED"/>
    <property type="match status" value="1"/>
</dbReference>
<gene>
    <name evidence="8" type="ORF">TBRA_LOCUS16839</name>
</gene>
<keyword evidence="4" id="KW-0862">Zinc</keyword>
<feature type="compositionally biased region" description="Low complexity" evidence="6">
    <location>
        <begin position="1209"/>
        <end position="1222"/>
    </location>
</feature>
<dbReference type="PROSITE" id="PS50157">
    <property type="entry name" value="ZINC_FINGER_C2H2_2"/>
    <property type="match status" value="7"/>
</dbReference>
<dbReference type="InterPro" id="IPR013087">
    <property type="entry name" value="Znf_C2H2_type"/>
</dbReference>
<dbReference type="OrthoDB" id="6077919at2759"/>
<feature type="region of interest" description="Disordered" evidence="6">
    <location>
        <begin position="1149"/>
        <end position="1223"/>
    </location>
</feature>
<dbReference type="GO" id="GO:0005634">
    <property type="term" value="C:nucleus"/>
    <property type="evidence" value="ECO:0007669"/>
    <property type="project" value="TreeGrafter"/>
</dbReference>
<feature type="domain" description="C2H2-type" evidence="7">
    <location>
        <begin position="508"/>
        <end position="536"/>
    </location>
</feature>
<feature type="domain" description="C2H2-type" evidence="7">
    <location>
        <begin position="536"/>
        <end position="561"/>
    </location>
</feature>
<reference evidence="8 9" key="1">
    <citation type="submission" date="2020-02" db="EMBL/GenBank/DDBJ databases">
        <authorList>
            <person name="Ferguson B K."/>
        </authorList>
    </citation>
    <scope>NUCLEOTIDE SEQUENCE [LARGE SCALE GENOMIC DNA]</scope>
</reference>
<dbReference type="PANTHER" id="PTHR24409">
    <property type="entry name" value="ZINC FINGER PROTEIN 142"/>
    <property type="match status" value="1"/>
</dbReference>
<dbReference type="SMART" id="SM00355">
    <property type="entry name" value="ZnF_C2H2"/>
    <property type="match status" value="8"/>
</dbReference>
<evidence type="ECO:0000256" key="3">
    <source>
        <dbReference type="ARBA" id="ARBA00022771"/>
    </source>
</evidence>
<dbReference type="GO" id="GO:0008270">
    <property type="term" value="F:zinc ion binding"/>
    <property type="evidence" value="ECO:0007669"/>
    <property type="project" value="UniProtKB-KW"/>
</dbReference>
<evidence type="ECO:0000256" key="1">
    <source>
        <dbReference type="ARBA" id="ARBA00022723"/>
    </source>
</evidence>